<dbReference type="Pfam" id="PF03702">
    <property type="entry name" value="AnmK"/>
    <property type="match status" value="1"/>
</dbReference>
<dbReference type="Gene3D" id="3.30.420.40">
    <property type="match status" value="2"/>
</dbReference>
<dbReference type="PANTHER" id="PTHR30605">
    <property type="entry name" value="ANHYDRO-N-ACETYLMURAMIC ACID KINASE"/>
    <property type="match status" value="1"/>
</dbReference>
<keyword evidence="4" id="KW-1185">Reference proteome</keyword>
<comment type="function">
    <text evidence="2">Catalyzes the specific phosphorylation of 1,6-anhydro-N-acetylmuramic acid (anhMurNAc) with the simultaneous cleavage of the 1,6-anhydro ring, generating MurNAc-6-P. Is required for the utilization of anhMurNAc either imported from the medium or derived from its own cell wall murein, and thus plays a role in cell wall recycling.</text>
</comment>
<keyword evidence="2" id="KW-0547">Nucleotide-binding</keyword>
<dbReference type="HAMAP" id="MF_01270">
    <property type="entry name" value="AnhMurNAc_kinase"/>
    <property type="match status" value="1"/>
</dbReference>
<keyword evidence="1 2" id="KW-0119">Carbohydrate metabolism</keyword>
<dbReference type="EMBL" id="JBHRYJ010000005">
    <property type="protein sequence ID" value="MFC3677676.1"/>
    <property type="molecule type" value="Genomic_DNA"/>
</dbReference>
<dbReference type="InterPro" id="IPR005338">
    <property type="entry name" value="Anhydro_N_Ac-Mur_kinase"/>
</dbReference>
<dbReference type="NCBIfam" id="NF007141">
    <property type="entry name" value="PRK09585.1-5"/>
    <property type="match status" value="1"/>
</dbReference>
<keyword evidence="2 3" id="KW-0808">Transferase</keyword>
<dbReference type="RefSeq" id="WP_379729252.1">
    <property type="nucleotide sequence ID" value="NZ_JBHRYJ010000005.1"/>
</dbReference>
<evidence type="ECO:0000256" key="2">
    <source>
        <dbReference type="HAMAP-Rule" id="MF_01270"/>
    </source>
</evidence>
<keyword evidence="2 3" id="KW-0418">Kinase</keyword>
<dbReference type="EC" id="2.7.1.170" evidence="2"/>
<evidence type="ECO:0000313" key="4">
    <source>
        <dbReference type="Proteomes" id="UP001595711"/>
    </source>
</evidence>
<comment type="similarity">
    <text evidence="2">Belongs to the anhydro-N-acetylmuramic acid kinase family.</text>
</comment>
<evidence type="ECO:0000313" key="3">
    <source>
        <dbReference type="EMBL" id="MFC3677676.1"/>
    </source>
</evidence>
<dbReference type="Proteomes" id="UP001595711">
    <property type="component" value="Unassembled WGS sequence"/>
</dbReference>
<dbReference type="GO" id="GO:0016301">
    <property type="term" value="F:kinase activity"/>
    <property type="evidence" value="ECO:0007669"/>
    <property type="project" value="UniProtKB-KW"/>
</dbReference>
<accession>A0ABV7VLK6</accession>
<comment type="caution">
    <text evidence="3">The sequence shown here is derived from an EMBL/GenBank/DDBJ whole genome shotgun (WGS) entry which is preliminary data.</text>
</comment>
<protein>
    <recommendedName>
        <fullName evidence="2">Anhydro-N-acetylmuramic acid kinase</fullName>
        <ecNumber evidence="2">2.7.1.170</ecNumber>
    </recommendedName>
    <alternativeName>
        <fullName evidence="2">AnhMurNAc kinase</fullName>
    </alternativeName>
</protein>
<proteinExistence type="inferred from homology"/>
<dbReference type="PANTHER" id="PTHR30605:SF0">
    <property type="entry name" value="ANHYDRO-N-ACETYLMURAMIC ACID KINASE"/>
    <property type="match status" value="1"/>
</dbReference>
<organism evidence="3 4">
    <name type="scientific">Ferrovibrio xuzhouensis</name>
    <dbReference type="NCBI Taxonomy" id="1576914"/>
    <lineage>
        <taxon>Bacteria</taxon>
        <taxon>Pseudomonadati</taxon>
        <taxon>Pseudomonadota</taxon>
        <taxon>Alphaproteobacteria</taxon>
        <taxon>Rhodospirillales</taxon>
        <taxon>Rhodospirillaceae</taxon>
        <taxon>Ferrovibrio</taxon>
    </lineage>
</organism>
<dbReference type="InterPro" id="IPR043129">
    <property type="entry name" value="ATPase_NBD"/>
</dbReference>
<dbReference type="SUPFAM" id="SSF53067">
    <property type="entry name" value="Actin-like ATPase domain"/>
    <property type="match status" value="1"/>
</dbReference>
<comment type="pathway">
    <text evidence="2">Cell wall biogenesis; peptidoglycan recycling.</text>
</comment>
<sequence length="369" mass="38082">MSQPVLSQPYWIIGLMSGTSMDGIDAALLRTDGETIAGFGRALTLPYPEALRAQIRGCLGGQGPTAAVSRALTAAHADAVRALLGQAGMAPADIAWLGFHGQTLLHRPDARPRRSWQLGDGGLLARLTGIATVSDFRAADIAMGGQGAPLVPLYHAALARHAGLAAPLLVLNLGGVGNVTCIGARDDDLRAFDTGPGNALIDDWLRRHTGAAHDEGGALAATGMVDEAALAALMAHPYFAAPPPKSLDRDDFAAHAEAITAGLSPADGAATLTAFTAASVARGLAHLPERPLRCLVAGGGRHNATLMRLLPGYLNMPVEAAEQAGWHGDHLEAEAFAFLAARAVRGLPLSLPGTTGVRVPVTGGRLWRP</sequence>
<comment type="catalytic activity">
    <reaction evidence="2">
        <text>1,6-anhydro-N-acetyl-beta-muramate + ATP + H2O = N-acetyl-D-muramate 6-phosphate + ADP + H(+)</text>
        <dbReference type="Rhea" id="RHEA:24952"/>
        <dbReference type="ChEBI" id="CHEBI:15377"/>
        <dbReference type="ChEBI" id="CHEBI:15378"/>
        <dbReference type="ChEBI" id="CHEBI:30616"/>
        <dbReference type="ChEBI" id="CHEBI:58690"/>
        <dbReference type="ChEBI" id="CHEBI:58722"/>
        <dbReference type="ChEBI" id="CHEBI:456216"/>
        <dbReference type="EC" id="2.7.1.170"/>
    </reaction>
</comment>
<comment type="pathway">
    <text evidence="2">Amino-sugar metabolism; 1,6-anhydro-N-acetylmuramate degradation.</text>
</comment>
<reference evidence="4" key="1">
    <citation type="journal article" date="2019" name="Int. J. Syst. Evol. Microbiol.">
        <title>The Global Catalogue of Microorganisms (GCM) 10K type strain sequencing project: providing services to taxonomists for standard genome sequencing and annotation.</title>
        <authorList>
            <consortium name="The Broad Institute Genomics Platform"/>
            <consortium name="The Broad Institute Genome Sequencing Center for Infectious Disease"/>
            <person name="Wu L."/>
            <person name="Ma J."/>
        </authorList>
    </citation>
    <scope>NUCLEOTIDE SEQUENCE [LARGE SCALE GENOMIC DNA]</scope>
    <source>
        <strain evidence="4">KCTC 42182</strain>
    </source>
</reference>
<name>A0ABV7VLK6_9PROT</name>
<gene>
    <name evidence="2" type="primary">anmK</name>
    <name evidence="3" type="ORF">ACFOOQ_19140</name>
</gene>
<evidence type="ECO:0000256" key="1">
    <source>
        <dbReference type="ARBA" id="ARBA00023277"/>
    </source>
</evidence>
<feature type="binding site" evidence="2">
    <location>
        <begin position="18"/>
        <end position="25"/>
    </location>
    <ligand>
        <name>ATP</name>
        <dbReference type="ChEBI" id="CHEBI:30616"/>
    </ligand>
</feature>
<keyword evidence="2" id="KW-0067">ATP-binding</keyword>